<feature type="transmembrane region" description="Helical" evidence="8">
    <location>
        <begin position="129"/>
        <end position="146"/>
    </location>
</feature>
<evidence type="ECO:0000256" key="5">
    <source>
        <dbReference type="ARBA" id="ARBA00023136"/>
    </source>
</evidence>
<comment type="similarity">
    <text evidence="2">Belongs to the Tim17/Tim22/Tim23 family.</text>
</comment>
<dbReference type="Proteomes" id="UP000823941">
    <property type="component" value="Chromosome 22"/>
</dbReference>
<feature type="transmembrane region" description="Helical" evidence="8">
    <location>
        <begin position="172"/>
        <end position="199"/>
    </location>
</feature>
<dbReference type="InterPro" id="IPR055299">
    <property type="entry name" value="TIMMDC1"/>
</dbReference>
<evidence type="ECO:0000256" key="7">
    <source>
        <dbReference type="ARBA" id="ARBA00041344"/>
    </source>
</evidence>
<keyword evidence="4 8" id="KW-1133">Transmembrane helix</keyword>
<evidence type="ECO:0000256" key="1">
    <source>
        <dbReference type="ARBA" id="ARBA00004141"/>
    </source>
</evidence>
<evidence type="ECO:0000256" key="2">
    <source>
        <dbReference type="ARBA" id="ARBA00008444"/>
    </source>
</evidence>
<dbReference type="Pfam" id="PF02466">
    <property type="entry name" value="Tim17"/>
    <property type="match status" value="1"/>
</dbReference>
<evidence type="ECO:0000256" key="8">
    <source>
        <dbReference type="SAM" id="Phobius"/>
    </source>
</evidence>
<evidence type="ECO:0000256" key="3">
    <source>
        <dbReference type="ARBA" id="ARBA00022692"/>
    </source>
</evidence>
<comment type="subcellular location">
    <subcellularLocation>
        <location evidence="1">Membrane</location>
        <topology evidence="1">Multi-pass membrane protein</topology>
    </subcellularLocation>
</comment>
<evidence type="ECO:0000256" key="4">
    <source>
        <dbReference type="ARBA" id="ARBA00022989"/>
    </source>
</evidence>
<comment type="caution">
    <text evidence="9">The sequence shown here is derived from an EMBL/GenBank/DDBJ whole genome shotgun (WGS) entry which is preliminary data.</text>
</comment>
<gene>
    <name evidence="9" type="ORF">JYU34_016536</name>
</gene>
<keyword evidence="10" id="KW-1185">Reference proteome</keyword>
<proteinExistence type="inferred from homology"/>
<protein>
    <recommendedName>
        <fullName evidence="6">Complex I assembly factor TIMMDC1, mitochondrial</fullName>
    </recommendedName>
    <alternativeName>
        <fullName evidence="7">Translocase of inner mitochondrial membrane domain-containing protein 1</fullName>
    </alternativeName>
</protein>
<evidence type="ECO:0000256" key="6">
    <source>
        <dbReference type="ARBA" id="ARBA00040778"/>
    </source>
</evidence>
<reference evidence="9 10" key="1">
    <citation type="submission" date="2021-06" db="EMBL/GenBank/DDBJ databases">
        <title>A haploid diamondback moth (Plutella xylostella L.) genome assembly resolves 31 chromosomes and identifies a diamide resistance mutation.</title>
        <authorList>
            <person name="Ward C.M."/>
            <person name="Perry K.D."/>
            <person name="Baker G."/>
            <person name="Powis K."/>
            <person name="Heckel D.G."/>
            <person name="Baxter S.W."/>
        </authorList>
    </citation>
    <scope>NUCLEOTIDE SEQUENCE [LARGE SCALE GENOMIC DNA]</scope>
    <source>
        <strain evidence="9 10">LV</strain>
        <tissue evidence="9">Single pupa</tissue>
    </source>
</reference>
<organism evidence="9 10">
    <name type="scientific">Plutella xylostella</name>
    <name type="common">Diamondback moth</name>
    <name type="synonym">Plutella maculipennis</name>
    <dbReference type="NCBI Taxonomy" id="51655"/>
    <lineage>
        <taxon>Eukaryota</taxon>
        <taxon>Metazoa</taxon>
        <taxon>Ecdysozoa</taxon>
        <taxon>Arthropoda</taxon>
        <taxon>Hexapoda</taxon>
        <taxon>Insecta</taxon>
        <taxon>Pterygota</taxon>
        <taxon>Neoptera</taxon>
        <taxon>Endopterygota</taxon>
        <taxon>Lepidoptera</taxon>
        <taxon>Glossata</taxon>
        <taxon>Ditrysia</taxon>
        <taxon>Yponomeutoidea</taxon>
        <taxon>Plutellidae</taxon>
        <taxon>Plutella</taxon>
    </lineage>
</organism>
<dbReference type="PANTHER" id="PTHR13002">
    <property type="entry name" value="C3ORF1 PROTEIN-RELATED"/>
    <property type="match status" value="1"/>
</dbReference>
<accession>A0ABQ7Q2W4</accession>
<evidence type="ECO:0000313" key="10">
    <source>
        <dbReference type="Proteomes" id="UP000823941"/>
    </source>
</evidence>
<dbReference type="EMBL" id="JAHIBW010000022">
    <property type="protein sequence ID" value="KAG7299562.1"/>
    <property type="molecule type" value="Genomic_DNA"/>
</dbReference>
<keyword evidence="5 8" id="KW-0472">Membrane</keyword>
<keyword evidence="3 8" id="KW-0812">Transmembrane</keyword>
<dbReference type="PANTHER" id="PTHR13002:SF1">
    <property type="entry name" value="COMPLEX I ASSEMBLY FACTOR TIMMDC1, MITOCHONDRIAL"/>
    <property type="match status" value="1"/>
</dbReference>
<evidence type="ECO:0000313" key="9">
    <source>
        <dbReference type="EMBL" id="KAG7299562.1"/>
    </source>
</evidence>
<sequence>MFRVLNIARVTPVFVFPLMEDRNKYDGDNLNRKPKKEINTGYDRLKEMYTRNEYLEASVELYNVVQATFTGAFIGACMGGFVRSREAYLYFIENNQATIFTSTMEAKKKLQDYVTVAFAKGATYWGWRLALFTGIFSLVSTTISVYRGETSVIEYTVAGAITGGLYRANLGLAATCVGAGLGGVLSSFGGLAIVLLLKITGVTMEDIRRALHTIKEAREDQFNQAVEKAATIKNDDLTIQHDLLVQEKGEKKIEDI</sequence>
<name>A0ABQ7Q2W4_PLUXY</name>